<dbReference type="InterPro" id="IPR029068">
    <property type="entry name" value="Glyas_Bleomycin-R_OHBP_Dase"/>
</dbReference>
<accession>A0A401YWV8</accession>
<dbReference type="PROSITE" id="PS51819">
    <property type="entry name" value="VOC"/>
    <property type="match status" value="1"/>
</dbReference>
<dbReference type="OrthoDB" id="2613830at2"/>
<protein>
    <recommendedName>
        <fullName evidence="1">VOC domain-containing protein</fullName>
    </recommendedName>
</protein>
<evidence type="ECO:0000259" key="1">
    <source>
        <dbReference type="PROSITE" id="PS51819"/>
    </source>
</evidence>
<name>A0A401YWV8_9ACTN</name>
<keyword evidence="3" id="KW-1185">Reference proteome</keyword>
<gene>
    <name evidence="2" type="ORF">EHYA_06762</name>
</gene>
<dbReference type="Pfam" id="PF13669">
    <property type="entry name" value="Glyoxalase_4"/>
    <property type="match status" value="1"/>
</dbReference>
<dbReference type="AlphaFoldDB" id="A0A401YWV8"/>
<dbReference type="RefSeq" id="WP_126640911.1">
    <property type="nucleotide sequence ID" value="NZ_BIFH01000031.1"/>
</dbReference>
<proteinExistence type="predicted"/>
<dbReference type="Gene3D" id="3.10.180.10">
    <property type="entry name" value="2,3-Dihydroxybiphenyl 1,2-Dioxygenase, domain 1"/>
    <property type="match status" value="1"/>
</dbReference>
<sequence>MSTSESSHLASSILGEVFHVAYAVEDLAGAADALIALGGGTVTEPVAMEALVVAPALSADPVRVAGRLCWVLGSQPPIELWEGDSESPWACPAGGMRFHHIAYYVDDLDEAARRLEGQGFALDLTPYHDGEGILGFAYFRSAGGLRVEIQHIDDKPAMDAWLRGEPLRVGWLAELR</sequence>
<dbReference type="Proteomes" id="UP000286931">
    <property type="component" value="Unassembled WGS sequence"/>
</dbReference>
<organism evidence="2 3">
    <name type="scientific">Embleya hyalina</name>
    <dbReference type="NCBI Taxonomy" id="516124"/>
    <lineage>
        <taxon>Bacteria</taxon>
        <taxon>Bacillati</taxon>
        <taxon>Actinomycetota</taxon>
        <taxon>Actinomycetes</taxon>
        <taxon>Kitasatosporales</taxon>
        <taxon>Streptomycetaceae</taxon>
        <taxon>Embleya</taxon>
    </lineage>
</organism>
<evidence type="ECO:0000313" key="3">
    <source>
        <dbReference type="Proteomes" id="UP000286931"/>
    </source>
</evidence>
<dbReference type="SUPFAM" id="SSF54593">
    <property type="entry name" value="Glyoxalase/Bleomycin resistance protein/Dihydroxybiphenyl dioxygenase"/>
    <property type="match status" value="1"/>
</dbReference>
<evidence type="ECO:0000313" key="2">
    <source>
        <dbReference type="EMBL" id="GCD99050.1"/>
    </source>
</evidence>
<dbReference type="InterPro" id="IPR037523">
    <property type="entry name" value="VOC_core"/>
</dbReference>
<feature type="domain" description="VOC" evidence="1">
    <location>
        <begin position="16"/>
        <end position="152"/>
    </location>
</feature>
<reference evidence="2 3" key="1">
    <citation type="submission" date="2018-12" db="EMBL/GenBank/DDBJ databases">
        <title>Draft genome sequence of Embleya hyalina NBRC 13850T.</title>
        <authorList>
            <person name="Komaki H."/>
            <person name="Hosoyama A."/>
            <person name="Kimura A."/>
            <person name="Ichikawa N."/>
            <person name="Tamura T."/>
        </authorList>
    </citation>
    <scope>NUCLEOTIDE SEQUENCE [LARGE SCALE GENOMIC DNA]</scope>
    <source>
        <strain evidence="2 3">NBRC 13850</strain>
    </source>
</reference>
<comment type="caution">
    <text evidence="2">The sequence shown here is derived from an EMBL/GenBank/DDBJ whole genome shotgun (WGS) entry which is preliminary data.</text>
</comment>
<dbReference type="EMBL" id="BIFH01000031">
    <property type="protein sequence ID" value="GCD99050.1"/>
    <property type="molecule type" value="Genomic_DNA"/>
</dbReference>